<protein>
    <submittedName>
        <fullName evidence="3">G-protein coupled receptors family 1 profile domain-containing protein</fullName>
    </submittedName>
</protein>
<accession>A0A915DH26</accession>
<dbReference type="Proteomes" id="UP000887574">
    <property type="component" value="Unplaced"/>
</dbReference>
<feature type="transmembrane region" description="Helical" evidence="1">
    <location>
        <begin position="74"/>
        <end position="97"/>
    </location>
</feature>
<keyword evidence="2" id="KW-1185">Reference proteome</keyword>
<name>A0A915DH26_9BILA</name>
<dbReference type="InterPro" id="IPR047130">
    <property type="entry name" value="7TM_GPCR_Srsx_nematod"/>
</dbReference>
<dbReference type="Gene3D" id="1.20.1070.10">
    <property type="entry name" value="Rhodopsin 7-helix transmembrane proteins"/>
    <property type="match status" value="1"/>
</dbReference>
<proteinExistence type="predicted"/>
<keyword evidence="1" id="KW-0472">Membrane</keyword>
<keyword evidence="1" id="KW-1133">Transmembrane helix</keyword>
<dbReference type="PANTHER" id="PTHR23360:SF5">
    <property type="entry name" value="G-PROTEIN COUPLED RECEPTORS FAMILY 1 PROFILE DOMAIN-CONTAINING PROTEIN"/>
    <property type="match status" value="1"/>
</dbReference>
<keyword evidence="1" id="KW-0812">Transmembrane</keyword>
<evidence type="ECO:0000313" key="3">
    <source>
        <dbReference type="WBParaSite" id="jg19443.2"/>
    </source>
</evidence>
<evidence type="ECO:0000256" key="1">
    <source>
        <dbReference type="SAM" id="Phobius"/>
    </source>
</evidence>
<evidence type="ECO:0000313" key="2">
    <source>
        <dbReference type="Proteomes" id="UP000887574"/>
    </source>
</evidence>
<dbReference type="SUPFAM" id="SSF81321">
    <property type="entry name" value="Family A G protein-coupled receptor-like"/>
    <property type="match status" value="1"/>
</dbReference>
<dbReference type="AlphaFoldDB" id="A0A915DH26"/>
<dbReference type="WBParaSite" id="jg19443.2">
    <property type="protein sequence ID" value="jg19443.2"/>
    <property type="gene ID" value="jg19443"/>
</dbReference>
<organism evidence="2 3">
    <name type="scientific">Ditylenchus dipsaci</name>
    <dbReference type="NCBI Taxonomy" id="166011"/>
    <lineage>
        <taxon>Eukaryota</taxon>
        <taxon>Metazoa</taxon>
        <taxon>Ecdysozoa</taxon>
        <taxon>Nematoda</taxon>
        <taxon>Chromadorea</taxon>
        <taxon>Rhabditida</taxon>
        <taxon>Tylenchina</taxon>
        <taxon>Tylenchomorpha</taxon>
        <taxon>Sphaerularioidea</taxon>
        <taxon>Anguinidae</taxon>
        <taxon>Anguininae</taxon>
        <taxon>Ditylenchus</taxon>
    </lineage>
</organism>
<reference evidence="3" key="1">
    <citation type="submission" date="2022-11" db="UniProtKB">
        <authorList>
            <consortium name="WormBaseParasite"/>
        </authorList>
    </citation>
    <scope>IDENTIFICATION</scope>
</reference>
<dbReference type="PANTHER" id="PTHR23360">
    <property type="entry name" value="G-PROTEIN COUPLED RECEPTORS FAMILY 1 PROFILE DOMAIN-CONTAINING PROTEIN-RELATED"/>
    <property type="match status" value="1"/>
</dbReference>
<sequence length="143" mass="15964">MEANNTLASDQAGASLFMMYGDAGYSFGIIWPAVLINFIGIPGQIMNFFVVYVTIKNSVSAIKFRKRLYNRCNYLLAMLSFFEFFHQSGHLVALFVALKGLNFIPYMTSVCLQLHAMFGLHASQLTYTCIALDRLLSTALPAL</sequence>
<feature type="transmembrane region" description="Helical" evidence="1">
    <location>
        <begin position="29"/>
        <end position="53"/>
    </location>
</feature>